<dbReference type="GeneID" id="30020796"/>
<feature type="signal peptide" evidence="2">
    <location>
        <begin position="1"/>
        <end position="18"/>
    </location>
</feature>
<evidence type="ECO:0000313" key="3">
    <source>
        <dbReference type="EMBL" id="OAA63795.1"/>
    </source>
</evidence>
<reference evidence="3 4" key="1">
    <citation type="journal article" date="2016" name="Genome Biol. Evol.">
        <title>Divergent and convergent evolution of fungal pathogenicity.</title>
        <authorList>
            <person name="Shang Y."/>
            <person name="Xiao G."/>
            <person name="Zheng P."/>
            <person name="Cen K."/>
            <person name="Zhan S."/>
            <person name="Wang C."/>
        </authorList>
    </citation>
    <scope>NUCLEOTIDE SEQUENCE [LARGE SCALE GENOMIC DNA]</scope>
    <source>
        <strain evidence="3 4">ARSEF 2679</strain>
    </source>
</reference>
<organism evidence="3 4">
    <name type="scientific">Cordyceps fumosorosea (strain ARSEF 2679)</name>
    <name type="common">Isaria fumosorosea</name>
    <dbReference type="NCBI Taxonomy" id="1081104"/>
    <lineage>
        <taxon>Eukaryota</taxon>
        <taxon>Fungi</taxon>
        <taxon>Dikarya</taxon>
        <taxon>Ascomycota</taxon>
        <taxon>Pezizomycotina</taxon>
        <taxon>Sordariomycetes</taxon>
        <taxon>Hypocreomycetidae</taxon>
        <taxon>Hypocreales</taxon>
        <taxon>Cordycipitaceae</taxon>
        <taxon>Cordyceps</taxon>
    </lineage>
</organism>
<dbReference type="EMBL" id="AZHB01000010">
    <property type="protein sequence ID" value="OAA63795.1"/>
    <property type="molecule type" value="Genomic_DNA"/>
</dbReference>
<evidence type="ECO:0000256" key="1">
    <source>
        <dbReference type="SAM" id="MobiDB-lite"/>
    </source>
</evidence>
<dbReference type="AlphaFoldDB" id="A0A167WHG0"/>
<dbReference type="RefSeq" id="XP_018704444.1">
    <property type="nucleotide sequence ID" value="XM_018848110.1"/>
</dbReference>
<accession>A0A167WHG0</accession>
<feature type="region of interest" description="Disordered" evidence="1">
    <location>
        <begin position="18"/>
        <end position="40"/>
    </location>
</feature>
<feature type="chain" id="PRO_5007893952" evidence="2">
    <location>
        <begin position="19"/>
        <end position="339"/>
    </location>
</feature>
<protein>
    <submittedName>
        <fullName evidence="3">Uncharacterized protein</fullName>
    </submittedName>
</protein>
<dbReference type="Proteomes" id="UP000076744">
    <property type="component" value="Unassembled WGS sequence"/>
</dbReference>
<sequence>MQFSTLVIILSLSSAGFAAPSSVSNSSSAAPPRRQGLTAKRAANQRRFDSAFCGVESDNFFLDCQAAGGDLNSCNIDADSVFNDCLDGFIAKKRAAAAKRDADEHQNHRRFDEAFCGVESDNEFLDCRAVGGDIDSCNINADLVFNDCLDGILTKRDATKGGKNAKRENHRRFDEAFCGGESDNFLLDCLATGGDLNSCNIDADSVFNDCLAGFIAKRDPTKRDAATDRHENHRRFDVDFCTDESDNFFADCQAAGGDLNSCNIDADSVFNDCLDGFIAKKRDAAAEHENHRRLDAALCAQKSDDFFFKCQAAALADGKDTALCFSDADAVRNDCLNAS</sequence>
<keyword evidence="4" id="KW-1185">Reference proteome</keyword>
<evidence type="ECO:0000256" key="2">
    <source>
        <dbReference type="SAM" id="SignalP"/>
    </source>
</evidence>
<evidence type="ECO:0000313" key="4">
    <source>
        <dbReference type="Proteomes" id="UP000076744"/>
    </source>
</evidence>
<comment type="caution">
    <text evidence="3">The sequence shown here is derived from an EMBL/GenBank/DDBJ whole genome shotgun (WGS) entry which is preliminary data.</text>
</comment>
<name>A0A167WHG0_CORFA</name>
<feature type="compositionally biased region" description="Low complexity" evidence="1">
    <location>
        <begin position="18"/>
        <end position="32"/>
    </location>
</feature>
<proteinExistence type="predicted"/>
<gene>
    <name evidence="3" type="ORF">ISF_04504</name>
</gene>
<keyword evidence="2" id="KW-0732">Signal</keyword>